<feature type="domain" description="Histidine kinase" evidence="9">
    <location>
        <begin position="428"/>
        <end position="635"/>
    </location>
</feature>
<dbReference type="InterPro" id="IPR036890">
    <property type="entry name" value="HATPase_C_sf"/>
</dbReference>
<keyword evidence="5" id="KW-0547">Nucleotide-binding</keyword>
<evidence type="ECO:0000259" key="11">
    <source>
        <dbReference type="PROSITE" id="PS50113"/>
    </source>
</evidence>
<evidence type="ECO:0000313" key="13">
    <source>
        <dbReference type="Proteomes" id="UP000030401"/>
    </source>
</evidence>
<dbReference type="SMART" id="SM00387">
    <property type="entry name" value="HATPase_c"/>
    <property type="match status" value="1"/>
</dbReference>
<name>A0A0A5GAP5_9BACI</name>
<dbReference type="InterPro" id="IPR004358">
    <property type="entry name" value="Sig_transdc_His_kin-like_C"/>
</dbReference>
<evidence type="ECO:0000259" key="10">
    <source>
        <dbReference type="PROSITE" id="PS50112"/>
    </source>
</evidence>
<dbReference type="Gene3D" id="3.30.450.20">
    <property type="entry name" value="PAS domain"/>
    <property type="match status" value="2"/>
</dbReference>
<dbReference type="PROSITE" id="PS50112">
    <property type="entry name" value="PAS"/>
    <property type="match status" value="2"/>
</dbReference>
<evidence type="ECO:0000313" key="12">
    <source>
        <dbReference type="EMBL" id="KGX88268.1"/>
    </source>
</evidence>
<comment type="catalytic activity">
    <reaction evidence="1">
        <text>ATP + protein L-histidine = ADP + protein N-phospho-L-histidine.</text>
        <dbReference type="EC" id="2.7.13.3"/>
    </reaction>
</comment>
<dbReference type="EMBL" id="AVPG01000003">
    <property type="protein sequence ID" value="KGX88268.1"/>
    <property type="molecule type" value="Genomic_DNA"/>
</dbReference>
<dbReference type="PRINTS" id="PR00344">
    <property type="entry name" value="BCTRLSENSOR"/>
</dbReference>
<evidence type="ECO:0000256" key="6">
    <source>
        <dbReference type="ARBA" id="ARBA00022777"/>
    </source>
</evidence>
<protein>
    <recommendedName>
        <fullName evidence="2">histidine kinase</fullName>
        <ecNumber evidence="2">2.7.13.3</ecNumber>
    </recommendedName>
</protein>
<dbReference type="InterPro" id="IPR000014">
    <property type="entry name" value="PAS"/>
</dbReference>
<dbReference type="EC" id="2.7.13.3" evidence="2"/>
<keyword evidence="7" id="KW-0067">ATP-binding</keyword>
<dbReference type="InterPro" id="IPR001610">
    <property type="entry name" value="PAC"/>
</dbReference>
<dbReference type="InterPro" id="IPR013656">
    <property type="entry name" value="PAS_4"/>
</dbReference>
<evidence type="ECO:0000256" key="5">
    <source>
        <dbReference type="ARBA" id="ARBA00022741"/>
    </source>
</evidence>
<dbReference type="PROSITE" id="PS50113">
    <property type="entry name" value="PAC"/>
    <property type="match status" value="1"/>
</dbReference>
<evidence type="ECO:0000256" key="1">
    <source>
        <dbReference type="ARBA" id="ARBA00000085"/>
    </source>
</evidence>
<dbReference type="SMART" id="SM00091">
    <property type="entry name" value="PAS"/>
    <property type="match status" value="2"/>
</dbReference>
<dbReference type="Pfam" id="PF02518">
    <property type="entry name" value="HATPase_c"/>
    <property type="match status" value="1"/>
</dbReference>
<organism evidence="12 13">
    <name type="scientific">Pontibacillus litoralis JSM 072002</name>
    <dbReference type="NCBI Taxonomy" id="1385512"/>
    <lineage>
        <taxon>Bacteria</taxon>
        <taxon>Bacillati</taxon>
        <taxon>Bacillota</taxon>
        <taxon>Bacilli</taxon>
        <taxon>Bacillales</taxon>
        <taxon>Bacillaceae</taxon>
        <taxon>Pontibacillus</taxon>
    </lineage>
</organism>
<dbReference type="CDD" id="cd00082">
    <property type="entry name" value="HisKA"/>
    <property type="match status" value="1"/>
</dbReference>
<keyword evidence="6" id="KW-0418">Kinase</keyword>
<keyword evidence="4" id="KW-0808">Transferase</keyword>
<dbReference type="GO" id="GO:0000155">
    <property type="term" value="F:phosphorelay sensor kinase activity"/>
    <property type="evidence" value="ECO:0007669"/>
    <property type="project" value="InterPro"/>
</dbReference>
<gene>
    <name evidence="12" type="ORF">N784_10660</name>
</gene>
<accession>A0A0A5GAP5</accession>
<reference evidence="12 13" key="1">
    <citation type="submission" date="2013-08" db="EMBL/GenBank/DDBJ databases">
        <authorList>
            <person name="Huang J."/>
            <person name="Wang G."/>
        </authorList>
    </citation>
    <scope>NUCLEOTIDE SEQUENCE [LARGE SCALE GENOMIC DNA]</scope>
    <source>
        <strain evidence="12 13">JSM 072002</strain>
    </source>
</reference>
<dbReference type="InterPro" id="IPR003661">
    <property type="entry name" value="HisK_dim/P_dom"/>
</dbReference>
<evidence type="ECO:0000256" key="8">
    <source>
        <dbReference type="ARBA" id="ARBA00023012"/>
    </source>
</evidence>
<dbReference type="InterPro" id="IPR036097">
    <property type="entry name" value="HisK_dim/P_sf"/>
</dbReference>
<feature type="domain" description="PAS" evidence="10">
    <location>
        <begin position="291"/>
        <end position="364"/>
    </location>
</feature>
<dbReference type="eggNOG" id="COG4191">
    <property type="taxonomic scope" value="Bacteria"/>
</dbReference>
<dbReference type="Gene3D" id="1.10.287.130">
    <property type="match status" value="1"/>
</dbReference>
<dbReference type="Gene3D" id="3.30.565.10">
    <property type="entry name" value="Histidine kinase-like ATPase, C-terminal domain"/>
    <property type="match status" value="1"/>
</dbReference>
<dbReference type="RefSeq" id="WP_036832538.1">
    <property type="nucleotide sequence ID" value="NZ_AVPG01000003.1"/>
</dbReference>
<feature type="domain" description="PAS" evidence="10">
    <location>
        <begin position="174"/>
        <end position="244"/>
    </location>
</feature>
<dbReference type="PROSITE" id="PS50109">
    <property type="entry name" value="HIS_KIN"/>
    <property type="match status" value="1"/>
</dbReference>
<dbReference type="InterPro" id="IPR013655">
    <property type="entry name" value="PAS_fold_3"/>
</dbReference>
<dbReference type="CDD" id="cd00130">
    <property type="entry name" value="PAS"/>
    <property type="match status" value="2"/>
</dbReference>
<dbReference type="GO" id="GO:0005524">
    <property type="term" value="F:ATP binding"/>
    <property type="evidence" value="ECO:0007669"/>
    <property type="project" value="UniProtKB-KW"/>
</dbReference>
<dbReference type="InterPro" id="IPR035965">
    <property type="entry name" value="PAS-like_dom_sf"/>
</dbReference>
<dbReference type="InterPro" id="IPR005467">
    <property type="entry name" value="His_kinase_dom"/>
</dbReference>
<dbReference type="Proteomes" id="UP000030401">
    <property type="component" value="Unassembled WGS sequence"/>
</dbReference>
<evidence type="ECO:0000256" key="3">
    <source>
        <dbReference type="ARBA" id="ARBA00022553"/>
    </source>
</evidence>
<dbReference type="InterPro" id="IPR003594">
    <property type="entry name" value="HATPase_dom"/>
</dbReference>
<dbReference type="AlphaFoldDB" id="A0A0A5GAP5"/>
<dbReference type="PANTHER" id="PTHR43065">
    <property type="entry name" value="SENSOR HISTIDINE KINASE"/>
    <property type="match status" value="1"/>
</dbReference>
<dbReference type="SUPFAM" id="SSF55874">
    <property type="entry name" value="ATPase domain of HSP90 chaperone/DNA topoisomerase II/histidine kinase"/>
    <property type="match status" value="1"/>
</dbReference>
<keyword evidence="13" id="KW-1185">Reference proteome</keyword>
<dbReference type="PANTHER" id="PTHR43065:SF34">
    <property type="entry name" value="SPORULATION KINASE A"/>
    <property type="match status" value="1"/>
</dbReference>
<dbReference type="SMART" id="SM00388">
    <property type="entry name" value="HisKA"/>
    <property type="match status" value="1"/>
</dbReference>
<dbReference type="SMART" id="SM00086">
    <property type="entry name" value="PAC"/>
    <property type="match status" value="1"/>
</dbReference>
<dbReference type="InterPro" id="IPR000700">
    <property type="entry name" value="PAS-assoc_C"/>
</dbReference>
<keyword evidence="3" id="KW-0597">Phosphoprotein</keyword>
<dbReference type="Pfam" id="PF08448">
    <property type="entry name" value="PAS_4"/>
    <property type="match status" value="1"/>
</dbReference>
<dbReference type="Pfam" id="PF00512">
    <property type="entry name" value="HisKA"/>
    <property type="match status" value="1"/>
</dbReference>
<evidence type="ECO:0000256" key="4">
    <source>
        <dbReference type="ARBA" id="ARBA00022679"/>
    </source>
</evidence>
<evidence type="ECO:0000259" key="9">
    <source>
        <dbReference type="PROSITE" id="PS50109"/>
    </source>
</evidence>
<evidence type="ECO:0000256" key="7">
    <source>
        <dbReference type="ARBA" id="ARBA00022840"/>
    </source>
</evidence>
<dbReference type="SUPFAM" id="SSF55785">
    <property type="entry name" value="PYP-like sensor domain (PAS domain)"/>
    <property type="match status" value="2"/>
</dbReference>
<keyword evidence="8" id="KW-0902">Two-component regulatory system</keyword>
<dbReference type="Pfam" id="PF08447">
    <property type="entry name" value="PAS_3"/>
    <property type="match status" value="1"/>
</dbReference>
<comment type="caution">
    <text evidence="12">The sequence shown here is derived from an EMBL/GenBank/DDBJ whole genome shotgun (WGS) entry which is preliminary data.</text>
</comment>
<dbReference type="SUPFAM" id="SSF47384">
    <property type="entry name" value="Homodimeric domain of signal transducing histidine kinase"/>
    <property type="match status" value="1"/>
</dbReference>
<dbReference type="STRING" id="1385512.N784_10660"/>
<sequence>MIRVSGNKTTPSIHDFFKLVESLGDWGCIFNRENNLVACHDKFLDIVEEDSECVMLEDWLCNFHKQDRAVLRLLLRNNEINETKDLQVRLLVNDCERWVYVTLMNLSESKSVIIGEEREFTDVQEESPQEQVNDSDYFMTWLSLINRRMETDPSMKNDKSLSAFLDNHPHSNSAYQRMKGIFETIPHGFAVIGKDWRALYINPTLESIIGLKLQDVYNVNMWDVYPKEEHHNFYMNYMKAIKTKRVVHFQEYLHRVEKMLDITAYPYEEELILFVQDITEEKSYIEALRETEERFSLLAENVNEAFWISTTKYHTWEYISPSFEKIFGLSISQLLKKPTILLKRIHKDDRSKVIDAFKKMRVEKATVDYRFQLSSGEWRWIRSKGYPLKQMTKTLVVGVDEDITEEKEKEELQVRSDQYETVVRVAAGIAHEIRNPLTSIKGFLQLMMSNSSSKSQYNDIIFSELARIETIVNEFMLLAKPNEMDAYTETNVTEIIEYALSLFTHQINKHNIQVETNFDADVSVIHSDPKRLKQVFINIVKNALEAMDKEGKLSISTTYNSIQSNIVIKLQDNGKGMDVEQLRRIGEPFFTTKEKGTGLGIMVTTKFVESLGGSIQYDSKLGEGTCVTIILPVEM</sequence>
<evidence type="ECO:0000256" key="2">
    <source>
        <dbReference type="ARBA" id="ARBA00012438"/>
    </source>
</evidence>
<feature type="domain" description="PAC" evidence="11">
    <location>
        <begin position="365"/>
        <end position="415"/>
    </location>
</feature>
<dbReference type="NCBIfam" id="TIGR00229">
    <property type="entry name" value="sensory_box"/>
    <property type="match status" value="2"/>
</dbReference>
<proteinExistence type="predicted"/>